<organism evidence="1">
    <name type="scientific">Polaromonas hydrogenivorans</name>
    <dbReference type="NCBI Taxonomy" id="335476"/>
    <lineage>
        <taxon>Bacteria</taxon>
        <taxon>Pseudomonadati</taxon>
        <taxon>Pseudomonadota</taxon>
        <taxon>Betaproteobacteria</taxon>
        <taxon>Burkholderiales</taxon>
        <taxon>Comamonadaceae</taxon>
        <taxon>Polaromonas</taxon>
    </lineage>
</organism>
<accession>A0AAU7M0J6</accession>
<geneLocation type="plasmid" evidence="1">
    <name>p2</name>
</geneLocation>
<dbReference type="RefSeq" id="WP_349282509.1">
    <property type="nucleotide sequence ID" value="NZ_CP157677.1"/>
</dbReference>
<reference evidence="1" key="1">
    <citation type="submission" date="2024-05" db="EMBL/GenBank/DDBJ databases">
        <authorList>
            <person name="Bunk B."/>
            <person name="Swiderski J."/>
            <person name="Sproer C."/>
            <person name="Thiel V."/>
        </authorList>
    </citation>
    <scope>NUCLEOTIDE SEQUENCE</scope>
    <source>
        <strain evidence="1">DSM 17735</strain>
        <plasmid evidence="1">p2</plasmid>
    </source>
</reference>
<dbReference type="EMBL" id="CP157677">
    <property type="protein sequence ID" value="XBP72743.1"/>
    <property type="molecule type" value="Genomic_DNA"/>
</dbReference>
<evidence type="ECO:0000313" key="1">
    <source>
        <dbReference type="EMBL" id="XBP72743.1"/>
    </source>
</evidence>
<name>A0AAU7M0J6_9BURK</name>
<protein>
    <submittedName>
        <fullName evidence="1">FAD/NAD(P)-binding protein</fullName>
    </submittedName>
</protein>
<keyword evidence="1" id="KW-0614">Plasmid</keyword>
<dbReference type="AlphaFoldDB" id="A0AAU7M0J6"/>
<proteinExistence type="predicted"/>
<gene>
    <name evidence="1" type="ORF">ABLV49_23325</name>
</gene>
<sequence length="85" mass="8998">MEAAFREHAQWPATQSTITHLRARAVDALEKGDSIELVTDAGHALVCDLLIIATGNPQPRLQAPLDASLAAHPGSLKSARHPTVA</sequence>